<dbReference type="GO" id="GO:0003678">
    <property type="term" value="F:DNA helicase activity"/>
    <property type="evidence" value="ECO:0007669"/>
    <property type="project" value="InterPro"/>
</dbReference>
<protein>
    <recommendedName>
        <fullName evidence="1">SF4 helicase domain-containing protein</fullName>
    </recommendedName>
</protein>
<dbReference type="SUPFAM" id="SSF52540">
    <property type="entry name" value="P-loop containing nucleoside triphosphate hydrolases"/>
    <property type="match status" value="1"/>
</dbReference>
<dbReference type="GO" id="GO:0005524">
    <property type="term" value="F:ATP binding"/>
    <property type="evidence" value="ECO:0007669"/>
    <property type="project" value="InterPro"/>
</dbReference>
<dbReference type="GO" id="GO:0005829">
    <property type="term" value="C:cytosol"/>
    <property type="evidence" value="ECO:0007669"/>
    <property type="project" value="TreeGrafter"/>
</dbReference>
<dbReference type="InterPro" id="IPR007694">
    <property type="entry name" value="DNA_helicase_DnaB-like_C"/>
</dbReference>
<dbReference type="PANTHER" id="PTHR30153">
    <property type="entry name" value="REPLICATIVE DNA HELICASE DNAB"/>
    <property type="match status" value="1"/>
</dbReference>
<dbReference type="InterPro" id="IPR027417">
    <property type="entry name" value="P-loop_NTPase"/>
</dbReference>
<dbReference type="PANTHER" id="PTHR30153:SF2">
    <property type="entry name" value="REPLICATIVE DNA HELICASE"/>
    <property type="match status" value="1"/>
</dbReference>
<proteinExistence type="predicted"/>
<dbReference type="Proteomes" id="UP000886833">
    <property type="component" value="Unassembled WGS sequence"/>
</dbReference>
<evidence type="ECO:0000259" key="1">
    <source>
        <dbReference type="PROSITE" id="PS51199"/>
    </source>
</evidence>
<sequence length="412" mass="47788">MLEISENNRDEIERELVALVLNKNEVIDCLSIKPKYLRDKDLAKMLAYAIESYQKEKVVSPAFMQKQHEDFDTLLYVELLTHTFYYDKAWREQLNLAEESIIKYLKEDIIKVKNKELREKKIDYDSFMQQMKKLDEIRITKNSNVLTVKELAENIVEQKQIKFNKFKKMSKILKLSQNDLLVIGSMTGTGKTGFMLNLMSDLMTDYQCIYFNMEMSKPSIYRRLIAINSNIPVDNVNNPVTGYQVDLVRETIKSIADKGVIIEHQVNNLSDVRAVVSKKKDSSRHTVIFIDHLGLVRINGKTSLYEQMTEIMKNLRLICLEYDCTIIGASQLNRSAYNSEELSLSMLKDSGELENSARKIILLYRDKNSSKEDLRPLMNVDICKNDSGATGILKMQYDKVKQIFEEVSDYGR</sequence>
<comment type="caution">
    <text evidence="2">The sequence shown here is derived from an EMBL/GenBank/DDBJ whole genome shotgun (WGS) entry which is preliminary data.</text>
</comment>
<dbReference type="GO" id="GO:0006260">
    <property type="term" value="P:DNA replication"/>
    <property type="evidence" value="ECO:0007669"/>
    <property type="project" value="InterPro"/>
</dbReference>
<reference evidence="2" key="1">
    <citation type="submission" date="2020-10" db="EMBL/GenBank/DDBJ databases">
        <authorList>
            <person name="Gilroy R."/>
        </authorList>
    </citation>
    <scope>NUCLEOTIDE SEQUENCE</scope>
    <source>
        <strain evidence="2">CHK195-26880</strain>
    </source>
</reference>
<feature type="domain" description="SF4 helicase" evidence="1">
    <location>
        <begin position="155"/>
        <end position="411"/>
    </location>
</feature>
<dbReference type="AlphaFoldDB" id="A0A9D1GAY9"/>
<evidence type="ECO:0000313" key="3">
    <source>
        <dbReference type="Proteomes" id="UP000886833"/>
    </source>
</evidence>
<evidence type="ECO:0000313" key="2">
    <source>
        <dbReference type="EMBL" id="HIT36874.1"/>
    </source>
</evidence>
<dbReference type="Pfam" id="PF03796">
    <property type="entry name" value="DnaB_C"/>
    <property type="match status" value="1"/>
</dbReference>
<dbReference type="Gene3D" id="3.40.50.300">
    <property type="entry name" value="P-loop containing nucleotide triphosphate hydrolases"/>
    <property type="match status" value="1"/>
</dbReference>
<reference evidence="2" key="2">
    <citation type="journal article" date="2021" name="PeerJ">
        <title>Extensive microbial diversity within the chicken gut microbiome revealed by metagenomics and culture.</title>
        <authorList>
            <person name="Gilroy R."/>
            <person name="Ravi A."/>
            <person name="Getino M."/>
            <person name="Pursley I."/>
            <person name="Horton D.L."/>
            <person name="Alikhan N.F."/>
            <person name="Baker D."/>
            <person name="Gharbi K."/>
            <person name="Hall N."/>
            <person name="Watson M."/>
            <person name="Adriaenssens E.M."/>
            <person name="Foster-Nyarko E."/>
            <person name="Jarju S."/>
            <person name="Secka A."/>
            <person name="Antonio M."/>
            <person name="Oren A."/>
            <person name="Chaudhuri R.R."/>
            <person name="La Ragione R."/>
            <person name="Hildebrand F."/>
            <person name="Pallen M.J."/>
        </authorList>
    </citation>
    <scope>NUCLEOTIDE SEQUENCE</scope>
    <source>
        <strain evidence="2">CHK195-26880</strain>
    </source>
</reference>
<name>A0A9D1GAY9_9FIRM</name>
<gene>
    <name evidence="2" type="ORF">IAB59_00115</name>
</gene>
<dbReference type="PROSITE" id="PS51199">
    <property type="entry name" value="SF4_HELICASE"/>
    <property type="match status" value="1"/>
</dbReference>
<accession>A0A9D1GAY9</accession>
<organism evidence="2 3">
    <name type="scientific">Candidatus Onthousia faecipullorum</name>
    <dbReference type="NCBI Taxonomy" id="2840887"/>
    <lineage>
        <taxon>Bacteria</taxon>
        <taxon>Bacillati</taxon>
        <taxon>Bacillota</taxon>
        <taxon>Bacilli</taxon>
        <taxon>Candidatus Onthousia</taxon>
    </lineage>
</organism>
<dbReference type="EMBL" id="DVKQ01000002">
    <property type="protein sequence ID" value="HIT36874.1"/>
    <property type="molecule type" value="Genomic_DNA"/>
</dbReference>